<dbReference type="PANTHER" id="PTHR42956">
    <property type="entry name" value="NITROGENASE IRON-MOLYBDENUM COFACTOR BIOSYNTHESIS PROTEIN NIFE"/>
    <property type="match status" value="1"/>
</dbReference>
<evidence type="ECO:0000259" key="3">
    <source>
        <dbReference type="Pfam" id="PF00148"/>
    </source>
</evidence>
<dbReference type="HOGENOM" id="CLU_796002_0_0_2"/>
<reference evidence="4 5" key="1">
    <citation type="journal article" date="2010" name="Stand. Genomic Sci.">
        <title>Complete genome sequence of Methanoplanus petrolearius type strain (SEBR 4847).</title>
        <authorList>
            <person name="Brambilla E."/>
            <person name="Djao O.D."/>
            <person name="Daligault H."/>
            <person name="Lapidus A."/>
            <person name="Lucas S."/>
            <person name="Hammon N."/>
            <person name="Nolan M."/>
            <person name="Tice H."/>
            <person name="Cheng J.F."/>
            <person name="Han C."/>
            <person name="Tapia R."/>
            <person name="Goodwin L."/>
            <person name="Pitluck S."/>
            <person name="Liolios K."/>
            <person name="Ivanova N."/>
            <person name="Mavromatis K."/>
            <person name="Mikhailova N."/>
            <person name="Pati A."/>
            <person name="Chen A."/>
            <person name="Palaniappan K."/>
            <person name="Land M."/>
            <person name="Hauser L."/>
            <person name="Chang Y.J."/>
            <person name="Jeffries C.D."/>
            <person name="Rohde M."/>
            <person name="Spring S."/>
            <person name="Sikorski J."/>
            <person name="Goker M."/>
            <person name="Woyke T."/>
            <person name="Bristow J."/>
            <person name="Eisen J.A."/>
            <person name="Markowitz V."/>
            <person name="Hugenholtz P."/>
            <person name="Kyrpides N.C."/>
            <person name="Klenk H.P."/>
        </authorList>
    </citation>
    <scope>NUCLEOTIDE SEQUENCE [LARGE SCALE GENOMIC DNA]</scope>
    <source>
        <strain evidence="5">DSM 11571 / OCM 486 / SEBR 4847</strain>
    </source>
</reference>
<dbReference type="GO" id="GO:0016163">
    <property type="term" value="F:nitrogenase activity"/>
    <property type="evidence" value="ECO:0007669"/>
    <property type="project" value="InterPro"/>
</dbReference>
<dbReference type="AlphaFoldDB" id="E1RDU0"/>
<keyword evidence="5" id="KW-1185">Reference proteome</keyword>
<dbReference type="GeneID" id="9744872"/>
<protein>
    <submittedName>
        <fullName evidence="4">Oxidoreductase/nitrogenase component 1</fullName>
    </submittedName>
</protein>
<dbReference type="EMBL" id="CP002117">
    <property type="protein sequence ID" value="ADN37127.1"/>
    <property type="molecule type" value="Genomic_DNA"/>
</dbReference>
<dbReference type="PROSITE" id="PS00699">
    <property type="entry name" value="NITROGENASE_1_1"/>
    <property type="match status" value="1"/>
</dbReference>
<dbReference type="Pfam" id="PF00148">
    <property type="entry name" value="Oxidored_nitro"/>
    <property type="match status" value="1"/>
</dbReference>
<dbReference type="STRING" id="679926.Mpet_2380"/>
<dbReference type="Gene3D" id="3.40.50.1980">
    <property type="entry name" value="Nitrogenase molybdenum iron protein domain"/>
    <property type="match status" value="2"/>
</dbReference>
<proteinExistence type="inferred from homology"/>
<accession>E1RDU0</accession>
<organism evidence="4 5">
    <name type="scientific">Methanolacinia petrolearia (strain DSM 11571 / OCM 486 / SEBR 4847)</name>
    <name type="common">Methanoplanus petrolearius</name>
    <dbReference type="NCBI Taxonomy" id="679926"/>
    <lineage>
        <taxon>Archaea</taxon>
        <taxon>Methanobacteriati</taxon>
        <taxon>Methanobacteriota</taxon>
        <taxon>Stenosarchaea group</taxon>
        <taxon>Methanomicrobia</taxon>
        <taxon>Methanomicrobiales</taxon>
        <taxon>Methanomicrobiaceae</taxon>
        <taxon>Methanolacinia</taxon>
    </lineage>
</organism>
<feature type="domain" description="Nitrogenase/oxidoreductase component 1" evidence="3">
    <location>
        <begin position="16"/>
        <end position="270"/>
    </location>
</feature>
<dbReference type="PANTHER" id="PTHR42956:SF1">
    <property type="entry name" value="NITROGENASE IRON-MOLYBDENUM COFACTOR BIOSYNTHESIS PROTEIN NIFE"/>
    <property type="match status" value="1"/>
</dbReference>
<dbReference type="SUPFAM" id="SSF53807">
    <property type="entry name" value="Helical backbone' metal receptor"/>
    <property type="match status" value="1"/>
</dbReference>
<dbReference type="InterPro" id="IPR000318">
    <property type="entry name" value="Nase_comp1_CS"/>
</dbReference>
<dbReference type="Proteomes" id="UP000006565">
    <property type="component" value="Chromosome"/>
</dbReference>
<evidence type="ECO:0000256" key="2">
    <source>
        <dbReference type="RuleBase" id="RU004021"/>
    </source>
</evidence>
<dbReference type="InterPro" id="IPR049939">
    <property type="entry name" value="NifE-like"/>
</dbReference>
<comment type="similarity">
    <text evidence="2">Belongs to the NifD/NifK/NifE/NifN family.</text>
</comment>
<dbReference type="KEGG" id="mpi:Mpet_2380"/>
<name>E1RDU0_METP4</name>
<evidence type="ECO:0000313" key="5">
    <source>
        <dbReference type="Proteomes" id="UP000006565"/>
    </source>
</evidence>
<evidence type="ECO:0000256" key="1">
    <source>
        <dbReference type="ARBA" id="ARBA00023231"/>
    </source>
</evidence>
<dbReference type="eggNOG" id="arCOG00598">
    <property type="taxonomic scope" value="Archaea"/>
</dbReference>
<dbReference type="OrthoDB" id="61861at2157"/>
<keyword evidence="1 2" id="KW-0535">Nitrogen fixation</keyword>
<dbReference type="InterPro" id="IPR000510">
    <property type="entry name" value="Nase/OxRdtase_comp1"/>
</dbReference>
<dbReference type="CDD" id="cd00316">
    <property type="entry name" value="Oxidoreductase_nitrogenase"/>
    <property type="match status" value="1"/>
</dbReference>
<sequence precursor="true">MNSNRSLSNTSRHNGCSVSGALSVSAFIRDAVSIVHGPAGCAHQASSLFHSTMIANERFDIPYIYTSALLEEQIIFGGENRLRESISEALSYDPSVVFIIGTCISETIGDDIDSVCTDAWEVPVINLNTSGFLGDSFERGFLNAIKGASELITTCDEKTLSANIIGEKNLEFEIEENFSEIRRLLGLLDMDINIRFVRDITTEDIPNFCRGSLNIIREDPSGLLTQFFAEKTGIPSIPGFPSGTSDTLNFLEEAGRLLNLPWEEAAAREKDYQRSVFEEFSDLRGEKITFDSFGFQDADTQFFMDIAKNTGIKIDSGGTVIPIPFTAPVGTTGIRRMLREWRRFIDA</sequence>
<evidence type="ECO:0000313" key="4">
    <source>
        <dbReference type="EMBL" id="ADN37127.1"/>
    </source>
</evidence>
<gene>
    <name evidence="4" type="ordered locus">Mpet_2380</name>
</gene>
<dbReference type="RefSeq" id="WP_013330304.1">
    <property type="nucleotide sequence ID" value="NC_014507.1"/>
</dbReference>